<dbReference type="Pfam" id="PF18052">
    <property type="entry name" value="Rx_N"/>
    <property type="match status" value="1"/>
</dbReference>
<dbReference type="FunFam" id="3.40.50.300:FF:001091">
    <property type="entry name" value="Probable disease resistance protein At1g61300"/>
    <property type="match status" value="1"/>
</dbReference>
<keyword evidence="6" id="KW-0067">ATP-binding</keyword>
<evidence type="ECO:0000313" key="12">
    <source>
        <dbReference type="Proteomes" id="UP001634393"/>
    </source>
</evidence>
<protein>
    <submittedName>
        <fullName evidence="11">Uncharacterized protein</fullName>
    </submittedName>
</protein>
<dbReference type="Pfam" id="PF23559">
    <property type="entry name" value="WHD_DRP"/>
    <property type="match status" value="1"/>
</dbReference>
<evidence type="ECO:0000313" key="11">
    <source>
        <dbReference type="EMBL" id="KAL3825328.1"/>
    </source>
</evidence>
<dbReference type="AlphaFoldDB" id="A0ABD3SM66"/>
<dbReference type="InterPro" id="IPR027417">
    <property type="entry name" value="P-loop_NTPase"/>
</dbReference>
<keyword evidence="5" id="KW-0611">Plant defense</keyword>
<dbReference type="InterPro" id="IPR002182">
    <property type="entry name" value="NB-ARC"/>
</dbReference>
<keyword evidence="2" id="KW-0433">Leucine-rich repeat</keyword>
<dbReference type="Pfam" id="PF23598">
    <property type="entry name" value="LRR_14"/>
    <property type="match status" value="1"/>
</dbReference>
<dbReference type="SUPFAM" id="SSF52058">
    <property type="entry name" value="L domain-like"/>
    <property type="match status" value="1"/>
</dbReference>
<dbReference type="InterPro" id="IPR042197">
    <property type="entry name" value="Apaf_helical"/>
</dbReference>
<dbReference type="Gene3D" id="3.80.10.10">
    <property type="entry name" value="Ribonuclease Inhibitor"/>
    <property type="match status" value="1"/>
</dbReference>
<dbReference type="InterPro" id="IPR038005">
    <property type="entry name" value="RX-like_CC"/>
</dbReference>
<dbReference type="PANTHER" id="PTHR23155">
    <property type="entry name" value="DISEASE RESISTANCE PROTEIN RP"/>
    <property type="match status" value="1"/>
</dbReference>
<dbReference type="Pfam" id="PF00931">
    <property type="entry name" value="NB-ARC"/>
    <property type="match status" value="1"/>
</dbReference>
<dbReference type="Gene3D" id="1.10.10.10">
    <property type="entry name" value="Winged helix-like DNA-binding domain superfamily/Winged helix DNA-binding domain"/>
    <property type="match status" value="1"/>
</dbReference>
<keyword evidence="3" id="KW-0677">Repeat</keyword>
<feature type="domain" description="Disease resistance protein winged helix" evidence="9">
    <location>
        <begin position="483"/>
        <end position="531"/>
    </location>
</feature>
<comment type="similarity">
    <text evidence="1">Belongs to the disease resistance NB-LRR family.</text>
</comment>
<feature type="domain" description="Disease resistance N-terminal" evidence="8">
    <location>
        <begin position="47"/>
        <end position="129"/>
    </location>
</feature>
<dbReference type="GO" id="GO:0005524">
    <property type="term" value="F:ATP binding"/>
    <property type="evidence" value="ECO:0007669"/>
    <property type="project" value="UniProtKB-KW"/>
</dbReference>
<dbReference type="Gene3D" id="1.10.8.430">
    <property type="entry name" value="Helical domain of apoptotic protease-activating factors"/>
    <property type="match status" value="1"/>
</dbReference>
<organism evidence="11 12">
    <name type="scientific">Penstemon smallii</name>
    <dbReference type="NCBI Taxonomy" id="265156"/>
    <lineage>
        <taxon>Eukaryota</taxon>
        <taxon>Viridiplantae</taxon>
        <taxon>Streptophyta</taxon>
        <taxon>Embryophyta</taxon>
        <taxon>Tracheophyta</taxon>
        <taxon>Spermatophyta</taxon>
        <taxon>Magnoliopsida</taxon>
        <taxon>eudicotyledons</taxon>
        <taxon>Gunneridae</taxon>
        <taxon>Pentapetalae</taxon>
        <taxon>asterids</taxon>
        <taxon>lamiids</taxon>
        <taxon>Lamiales</taxon>
        <taxon>Plantaginaceae</taxon>
        <taxon>Cheloneae</taxon>
        <taxon>Penstemon</taxon>
    </lineage>
</organism>
<dbReference type="InterPro" id="IPR036388">
    <property type="entry name" value="WH-like_DNA-bd_sf"/>
</dbReference>
<evidence type="ECO:0000256" key="5">
    <source>
        <dbReference type="ARBA" id="ARBA00022821"/>
    </source>
</evidence>
<dbReference type="Proteomes" id="UP001634393">
    <property type="component" value="Unassembled WGS sequence"/>
</dbReference>
<dbReference type="GO" id="GO:0006952">
    <property type="term" value="P:defense response"/>
    <property type="evidence" value="ECO:0007669"/>
    <property type="project" value="UniProtKB-KW"/>
</dbReference>
<dbReference type="EMBL" id="JBJXBP010000006">
    <property type="protein sequence ID" value="KAL3825328.1"/>
    <property type="molecule type" value="Genomic_DNA"/>
</dbReference>
<keyword evidence="4" id="KW-0547">Nucleotide-binding</keyword>
<dbReference type="InterPro" id="IPR055414">
    <property type="entry name" value="LRR_R13L4/SHOC2-like"/>
</dbReference>
<accession>A0ABD3SM66</accession>
<evidence type="ECO:0000256" key="1">
    <source>
        <dbReference type="ARBA" id="ARBA00008894"/>
    </source>
</evidence>
<name>A0ABD3SM66_9LAMI</name>
<dbReference type="InterPro" id="IPR058922">
    <property type="entry name" value="WHD_DRP"/>
</dbReference>
<dbReference type="GO" id="GO:0051707">
    <property type="term" value="P:response to other organism"/>
    <property type="evidence" value="ECO:0007669"/>
    <property type="project" value="UniProtKB-ARBA"/>
</dbReference>
<evidence type="ECO:0000256" key="3">
    <source>
        <dbReference type="ARBA" id="ARBA00022737"/>
    </source>
</evidence>
<dbReference type="CDD" id="cd14798">
    <property type="entry name" value="RX-CC_like"/>
    <property type="match status" value="1"/>
</dbReference>
<dbReference type="Gene3D" id="1.20.5.4130">
    <property type="match status" value="1"/>
</dbReference>
<feature type="domain" description="NB-ARC" evidence="7">
    <location>
        <begin position="213"/>
        <end position="393"/>
    </location>
</feature>
<evidence type="ECO:0000256" key="6">
    <source>
        <dbReference type="ARBA" id="ARBA00022840"/>
    </source>
</evidence>
<comment type="caution">
    <text evidence="11">The sequence shown here is derived from an EMBL/GenBank/DDBJ whole genome shotgun (WGS) entry which is preliminary data.</text>
</comment>
<keyword evidence="12" id="KW-1185">Reference proteome</keyword>
<gene>
    <name evidence="11" type="ORF">ACJIZ3_021357</name>
</gene>
<reference evidence="11 12" key="1">
    <citation type="submission" date="2024-12" db="EMBL/GenBank/DDBJ databases">
        <title>The unique morphological basis and parallel evolutionary history of personate flowers in Penstemon.</title>
        <authorList>
            <person name="Depatie T.H."/>
            <person name="Wessinger C.A."/>
        </authorList>
    </citation>
    <scope>NUCLEOTIDE SEQUENCE [LARGE SCALE GENOMIC DNA]</scope>
    <source>
        <strain evidence="11">WTNN_2</strain>
        <tissue evidence="11">Leaf</tissue>
    </source>
</reference>
<sequence>MEKKKKKRNRRNINQTSLFINFIWKIEDILGSLLIFFQLENKMAESAVSFLCNQLSIWLQQEEELLGGLKQEVRYIRDEMMQMKAFLRVADSKKENNPQLKEWVRQVREIAYDTEDVLDEYMFRFALRGATGFRGHIKKYYYTVKNLKFHHRIASEIQTIKQRLENVSKTQQRYKDMGGVNDLASSSTIINDTWYDGRGDALLLEDADVVGIEKPKKKLIDWLLPTDQPGLKVISVVGMGGLGKTTLVKKVYDDASLKSNFDHHVWITVSESFKVEHLLSNIIRQLVDEVKKPSPQGLEAMNEYEMKEYIYKFLQHKNYIIVLDDVWQILVWETMRYAFPRSDTCGCIIITTRYSNIGNAACSENNRYVYELEPLPKEESKMLFCKKTFQGNSCPLHLKEICERILKICVGLPLAIVVIGGLLATKNNKMEEWELFSRSLGDEFEGENLKRMDKILSLSYYDLPYYLKSCFLYLSIFPEDNSVVHPKQEKTVEEVAETYVRELLDRSLIKLHETYAHGRPFTFQIHDLIREYIISKSKEQNVVAIFTGQGEMMWPDKIRRLALHTSVNYMEEEYDNLKYIRSVLWLGSEDAAEFAQILEKVLANGGRLLKVLGLERALIDTIPSKVFKCYLLKHLNLSYTDVLHIPKSIENLQNLESLDLSETNVTGLPIEILKLRKLRHLLAFKSPDDPLMFDFGQGVKAPYEIGSCLLSLQTLYCVNAGEVGGIKIVREIGKLTQLRKLAINNIKREDGNELCSSISKLINIRVLCIYSSSEKELMDLDYSLQSPNSTLPFLYTLLLHGRIEKVPQWINPNSLHGLTELQLIWSRLKEDPLVCLEDLPNQVKLVISDAYEGEGFSFKAKGFQRLKDLTMGNLRGMRWMRVEKGSMPLLEELDIYKIKLMVEVPEGIEHLTNLQEVVFCDMSKEFLVNLEGQKSRGGEDWKLLHVPKVSVFDFDMNGEWVEKWNFSQPNS</sequence>
<evidence type="ECO:0000259" key="10">
    <source>
        <dbReference type="Pfam" id="PF23598"/>
    </source>
</evidence>
<dbReference type="InterPro" id="IPR044974">
    <property type="entry name" value="Disease_R_plants"/>
</dbReference>
<evidence type="ECO:0000259" key="9">
    <source>
        <dbReference type="Pfam" id="PF23559"/>
    </source>
</evidence>
<dbReference type="Gene3D" id="3.40.50.300">
    <property type="entry name" value="P-loop containing nucleotide triphosphate hydrolases"/>
    <property type="match status" value="1"/>
</dbReference>
<evidence type="ECO:0000259" key="7">
    <source>
        <dbReference type="Pfam" id="PF00931"/>
    </source>
</evidence>
<evidence type="ECO:0000259" key="8">
    <source>
        <dbReference type="Pfam" id="PF18052"/>
    </source>
</evidence>
<dbReference type="PRINTS" id="PR00364">
    <property type="entry name" value="DISEASERSIST"/>
</dbReference>
<proteinExistence type="inferred from homology"/>
<evidence type="ECO:0000256" key="2">
    <source>
        <dbReference type="ARBA" id="ARBA00022614"/>
    </source>
</evidence>
<dbReference type="PANTHER" id="PTHR23155:SF1205">
    <property type="entry name" value="DISEASE RESISTANCE PROTEIN RPM1"/>
    <property type="match status" value="1"/>
</dbReference>
<feature type="domain" description="Disease resistance R13L4/SHOC-2-like LRR" evidence="10">
    <location>
        <begin position="607"/>
        <end position="919"/>
    </location>
</feature>
<evidence type="ECO:0000256" key="4">
    <source>
        <dbReference type="ARBA" id="ARBA00022741"/>
    </source>
</evidence>
<dbReference type="SUPFAM" id="SSF52540">
    <property type="entry name" value="P-loop containing nucleoside triphosphate hydrolases"/>
    <property type="match status" value="1"/>
</dbReference>
<dbReference type="InterPro" id="IPR041118">
    <property type="entry name" value="Rx_N"/>
</dbReference>
<dbReference type="InterPro" id="IPR032675">
    <property type="entry name" value="LRR_dom_sf"/>
</dbReference>